<feature type="region of interest" description="Disordered" evidence="1">
    <location>
        <begin position="132"/>
        <end position="176"/>
    </location>
</feature>
<reference evidence="3 4" key="1">
    <citation type="submission" date="2018-06" db="EMBL/GenBank/DDBJ databases">
        <title>Genomic Encyclopedia of Type Strains, Phase IV (KMG-IV): sequencing the most valuable type-strain genomes for metagenomic binning, comparative biology and taxonomic classification.</title>
        <authorList>
            <person name="Goeker M."/>
        </authorList>
    </citation>
    <scope>NUCLEOTIDE SEQUENCE [LARGE SCALE GENOMIC DNA]</scope>
    <source>
        <strain evidence="3 4">DSM 24875</strain>
    </source>
</reference>
<evidence type="ECO:0000259" key="2">
    <source>
        <dbReference type="Pfam" id="PF26395"/>
    </source>
</evidence>
<keyword evidence="4" id="KW-1185">Reference proteome</keyword>
<sequence>MRPGIARALTASQQFLNLRGNPICAGQGTLRAGALQWCFRTSPSSLSRSYDARLEFRQGSAPETFIDAPDLVVLANGRVLPHVYSQMPTRLCLYLPRAFEWQPWLRLDQTIVPWTALWLYFFEEWLATNEWKGGGEHPRPRGGGRRRDQGIRKTEIADDTPTSEAPARRAGAGDGF</sequence>
<dbReference type="EMBL" id="QNRK01000001">
    <property type="protein sequence ID" value="RBP18068.1"/>
    <property type="molecule type" value="Genomic_DNA"/>
</dbReference>
<dbReference type="Pfam" id="PF26395">
    <property type="entry name" value="E2-CBASS"/>
    <property type="match status" value="1"/>
</dbReference>
<evidence type="ECO:0000313" key="3">
    <source>
        <dbReference type="EMBL" id="RBP18068.1"/>
    </source>
</evidence>
<dbReference type="Proteomes" id="UP000253529">
    <property type="component" value="Unassembled WGS sequence"/>
</dbReference>
<evidence type="ECO:0000256" key="1">
    <source>
        <dbReference type="SAM" id="MobiDB-lite"/>
    </source>
</evidence>
<name>A0A366FTW9_9HYPH</name>
<protein>
    <recommendedName>
        <fullName evidence="2">Type II CBASS E2 protein domain-containing protein</fullName>
    </recommendedName>
</protein>
<organism evidence="3 4">
    <name type="scientific">Roseiarcus fermentans</name>
    <dbReference type="NCBI Taxonomy" id="1473586"/>
    <lineage>
        <taxon>Bacteria</taxon>
        <taxon>Pseudomonadati</taxon>
        <taxon>Pseudomonadota</taxon>
        <taxon>Alphaproteobacteria</taxon>
        <taxon>Hyphomicrobiales</taxon>
        <taxon>Roseiarcaceae</taxon>
        <taxon>Roseiarcus</taxon>
    </lineage>
</organism>
<dbReference type="AlphaFoldDB" id="A0A366FTW9"/>
<accession>A0A366FTW9</accession>
<comment type="caution">
    <text evidence="3">The sequence shown here is derived from an EMBL/GenBank/DDBJ whole genome shotgun (WGS) entry which is preliminary data.</text>
</comment>
<evidence type="ECO:0000313" key="4">
    <source>
        <dbReference type="Proteomes" id="UP000253529"/>
    </source>
</evidence>
<proteinExistence type="predicted"/>
<gene>
    <name evidence="3" type="ORF">DFR50_10110</name>
</gene>
<feature type="domain" description="Type II CBASS E2 protein" evidence="2">
    <location>
        <begin position="27"/>
        <end position="138"/>
    </location>
</feature>
<dbReference type="RefSeq" id="WP_210208768.1">
    <property type="nucleotide sequence ID" value="NZ_QNRK01000001.1"/>
</dbReference>
<dbReference type="InterPro" id="IPR058588">
    <property type="entry name" value="E2-CBASS"/>
</dbReference>
<feature type="compositionally biased region" description="Basic and acidic residues" evidence="1">
    <location>
        <begin position="133"/>
        <end position="156"/>
    </location>
</feature>